<keyword evidence="1" id="KW-1133">Transmembrane helix</keyword>
<dbReference type="Pfam" id="PF13349">
    <property type="entry name" value="DUF4097"/>
    <property type="match status" value="1"/>
</dbReference>
<keyword evidence="1" id="KW-0472">Membrane</keyword>
<keyword evidence="4" id="KW-1185">Reference proteome</keyword>
<dbReference type="EMBL" id="AOSG01000008">
    <property type="protein sequence ID" value="EOR72588.1"/>
    <property type="molecule type" value="Genomic_DNA"/>
</dbReference>
<evidence type="ECO:0000313" key="3">
    <source>
        <dbReference type="EMBL" id="EOR72588.1"/>
    </source>
</evidence>
<dbReference type="InterPro" id="IPR025164">
    <property type="entry name" value="Toastrack_DUF4097"/>
</dbReference>
<keyword evidence="1" id="KW-0812">Transmembrane</keyword>
<dbReference type="RefSeq" id="WP_011290778.1">
    <property type="nucleotide sequence ID" value="NZ_AOSG01000008.1"/>
</dbReference>
<comment type="caution">
    <text evidence="3">The sequence shown here is derived from an EMBL/GenBank/DDBJ whole genome shotgun (WGS) entry which is preliminary data.</text>
</comment>
<feature type="domain" description="DUF4097" evidence="2">
    <location>
        <begin position="63"/>
        <end position="304"/>
    </location>
</feature>
<dbReference type="Proteomes" id="UP000014184">
    <property type="component" value="Unassembled WGS sequence"/>
</dbReference>
<protein>
    <recommendedName>
        <fullName evidence="2">DUF4097 domain-containing protein</fullName>
    </recommendedName>
</protein>
<dbReference type="AlphaFoldDB" id="A0A9P2WSD4"/>
<proteinExistence type="predicted"/>
<evidence type="ECO:0000313" key="4">
    <source>
        <dbReference type="Proteomes" id="UP000014184"/>
    </source>
</evidence>
<feature type="transmembrane region" description="Helical" evidence="1">
    <location>
        <begin position="21"/>
        <end position="44"/>
    </location>
</feature>
<gene>
    <name evidence="3" type="ORF">TM51_01990</name>
</gene>
<sequence length="307" mass="32117">MTFTARGLYASSSKEPRGRRGRWWLVIGAIVGLAALGTGVLGILTTAVSETTTDTTEFPAPSRLEIDNNTEGSVTLVAEDTDTVTVRVDVWSSMMSQPSWDTETEGDTLRLAANCSLIFTVFGRCSVDYEVAVPEGTEVSVHTVTGDVDVTGVSARVDASTDTGEIRLADVTGEITAESATGRITAAGSGPSAVVTSDTGEINLEDFQAADVQATSAIGAIRIGSGFDTARVRSDTGAITVTTDTEFQTLHATTAIGNIELQVPDRVYRVTADTTVGSPKVAVDQSRDATSVIEARSDTGDITITPR</sequence>
<evidence type="ECO:0000259" key="2">
    <source>
        <dbReference type="Pfam" id="PF13349"/>
    </source>
</evidence>
<reference evidence="3 4" key="1">
    <citation type="journal article" date="2013" name="Genome Announc.">
        <title>Draft Genome Sequence of the Lignocellulose Decomposer Thermobifida fusca Strain TM51.</title>
        <authorList>
            <person name="Toth A."/>
            <person name="Barna T."/>
            <person name="Nagy I."/>
            <person name="Horvath B."/>
            <person name="Nagy I."/>
            <person name="Tancsics A."/>
            <person name="Kriszt B."/>
            <person name="Baka E."/>
            <person name="Fekete C."/>
            <person name="Kukolya J."/>
        </authorList>
    </citation>
    <scope>NUCLEOTIDE SEQUENCE [LARGE SCALE GENOMIC DNA]</scope>
    <source>
        <strain evidence="3 4">TM51</strain>
    </source>
</reference>
<accession>A0A9P2WSD4</accession>
<organism evidence="3 4">
    <name type="scientific">Thermobifida fusca TM51</name>
    <dbReference type="NCBI Taxonomy" id="1169414"/>
    <lineage>
        <taxon>Bacteria</taxon>
        <taxon>Bacillati</taxon>
        <taxon>Actinomycetota</taxon>
        <taxon>Actinomycetes</taxon>
        <taxon>Streptosporangiales</taxon>
        <taxon>Nocardiopsidaceae</taxon>
        <taxon>Thermobifida</taxon>
    </lineage>
</organism>
<name>A0A9P2WSD4_THEFU</name>
<evidence type="ECO:0000256" key="1">
    <source>
        <dbReference type="SAM" id="Phobius"/>
    </source>
</evidence>